<comment type="caution">
    <text evidence="1">The sequence shown here is derived from an EMBL/GenBank/DDBJ whole genome shotgun (WGS) entry which is preliminary data.</text>
</comment>
<dbReference type="Gene3D" id="3.40.30.10">
    <property type="entry name" value="Glutaredoxin"/>
    <property type="match status" value="1"/>
</dbReference>
<organism evidence="1 2">
    <name type="scientific">Streptomyces hygroscopicus</name>
    <dbReference type="NCBI Taxonomy" id="1912"/>
    <lineage>
        <taxon>Bacteria</taxon>
        <taxon>Bacillati</taxon>
        <taxon>Actinomycetota</taxon>
        <taxon>Actinomycetes</taxon>
        <taxon>Kitasatosporales</taxon>
        <taxon>Streptomycetaceae</taxon>
        <taxon>Streptomyces</taxon>
        <taxon>Streptomyces violaceusniger group</taxon>
    </lineage>
</organism>
<dbReference type="EMBL" id="BNEK01000005">
    <property type="protein sequence ID" value="GHJ33895.1"/>
    <property type="molecule type" value="Genomic_DNA"/>
</dbReference>
<dbReference type="SUPFAM" id="SSF52833">
    <property type="entry name" value="Thioredoxin-like"/>
    <property type="match status" value="1"/>
</dbReference>
<evidence type="ECO:0000313" key="2">
    <source>
        <dbReference type="Proteomes" id="UP001054854"/>
    </source>
</evidence>
<keyword evidence="2" id="KW-1185">Reference proteome</keyword>
<accession>A0ABQ3UE69</accession>
<gene>
    <name evidence="1" type="ORF">TPA0910_83280</name>
</gene>
<reference evidence="1" key="1">
    <citation type="submission" date="2024-05" db="EMBL/GenBank/DDBJ databases">
        <title>Whole genome shotgun sequence of Streptomyces hygroscopicus NBRC 113678.</title>
        <authorList>
            <person name="Komaki H."/>
            <person name="Tamura T."/>
        </authorList>
    </citation>
    <scope>NUCLEOTIDE SEQUENCE</scope>
    <source>
        <strain evidence="1">N11-34</strain>
    </source>
</reference>
<protein>
    <submittedName>
        <fullName evidence="1">Uncharacterized protein</fullName>
    </submittedName>
</protein>
<dbReference type="InterPro" id="IPR036249">
    <property type="entry name" value="Thioredoxin-like_sf"/>
</dbReference>
<sequence length="74" mass="7977">MWETRRAREEALRFAAVWNVEGPLLLDETGDYAARLGITGVPTNVLVDDNGIVRAVGAVTPAELERAVADLLGD</sequence>
<proteinExistence type="predicted"/>
<evidence type="ECO:0000313" key="1">
    <source>
        <dbReference type="EMBL" id="GHJ33895.1"/>
    </source>
</evidence>
<dbReference type="Proteomes" id="UP001054854">
    <property type="component" value="Unassembled WGS sequence"/>
</dbReference>
<name>A0ABQ3UE69_STRHY</name>